<name>A0A8J4B8G3_9CHLO</name>
<sequence>MEGGLRRAATAMPLRRSVPDIPASNSPVDNTDWAQAELSSYFKQHPEKLSFQLDRIMDKLRASQGDMQGFIFELDVLIDELNADIDRERSGMAGRDRFMRDYPDVTNEFLHFFLDGIMEAMEKEQATPSGGSGGSSSGSMLPSPRASIAIPGMRPRSSGSSGSSKERFANVAKRMAT</sequence>
<organism evidence="2 3">
    <name type="scientific">Volvox africanus</name>
    <dbReference type="NCBI Taxonomy" id="51714"/>
    <lineage>
        <taxon>Eukaryota</taxon>
        <taxon>Viridiplantae</taxon>
        <taxon>Chlorophyta</taxon>
        <taxon>core chlorophytes</taxon>
        <taxon>Chlorophyceae</taxon>
        <taxon>CS clade</taxon>
        <taxon>Chlamydomonadales</taxon>
        <taxon>Volvocaceae</taxon>
        <taxon>Volvox</taxon>
    </lineage>
</organism>
<proteinExistence type="predicted"/>
<evidence type="ECO:0000313" key="3">
    <source>
        <dbReference type="Proteomes" id="UP000747399"/>
    </source>
</evidence>
<evidence type="ECO:0000313" key="2">
    <source>
        <dbReference type="EMBL" id="GIL55549.1"/>
    </source>
</evidence>
<dbReference type="Proteomes" id="UP000747399">
    <property type="component" value="Unassembled WGS sequence"/>
</dbReference>
<dbReference type="AlphaFoldDB" id="A0A8J4B8G3"/>
<protein>
    <submittedName>
        <fullName evidence="2">Uncharacterized protein</fullName>
    </submittedName>
</protein>
<feature type="region of interest" description="Disordered" evidence="1">
    <location>
        <begin position="124"/>
        <end position="177"/>
    </location>
</feature>
<accession>A0A8J4B8G3</accession>
<evidence type="ECO:0000256" key="1">
    <source>
        <dbReference type="SAM" id="MobiDB-lite"/>
    </source>
</evidence>
<gene>
    <name evidence="2" type="ORF">Vafri_11105</name>
</gene>
<comment type="caution">
    <text evidence="2">The sequence shown here is derived from an EMBL/GenBank/DDBJ whole genome shotgun (WGS) entry which is preliminary data.</text>
</comment>
<reference evidence="2" key="1">
    <citation type="journal article" date="2021" name="Proc. Natl. Acad. Sci. U.S.A.">
        <title>Three genomes in the algal genus Volvox reveal the fate of a haploid sex-determining region after a transition to homothallism.</title>
        <authorList>
            <person name="Yamamoto K."/>
            <person name="Hamaji T."/>
            <person name="Kawai-Toyooka H."/>
            <person name="Matsuzaki R."/>
            <person name="Takahashi F."/>
            <person name="Nishimura Y."/>
            <person name="Kawachi M."/>
            <person name="Noguchi H."/>
            <person name="Minakuchi Y."/>
            <person name="Umen J.G."/>
            <person name="Toyoda A."/>
            <person name="Nozaki H."/>
        </authorList>
    </citation>
    <scope>NUCLEOTIDE SEQUENCE</scope>
    <source>
        <strain evidence="2">NIES-3780</strain>
    </source>
</reference>
<dbReference type="EMBL" id="BNCO01000021">
    <property type="protein sequence ID" value="GIL55549.1"/>
    <property type="molecule type" value="Genomic_DNA"/>
</dbReference>
<keyword evidence="3" id="KW-1185">Reference proteome</keyword>